<keyword evidence="7" id="KW-1015">Disulfide bond</keyword>
<dbReference type="RefSeq" id="WP_150894921.1">
    <property type="nucleotide sequence ID" value="NZ_VXDD01000001.1"/>
</dbReference>
<comment type="caution">
    <text evidence="11">The sequence shown here is derived from an EMBL/GenBank/DDBJ whole genome shotgun (WGS) entry which is preliminary data.</text>
</comment>
<dbReference type="Proteomes" id="UP000326687">
    <property type="component" value="Unassembled WGS sequence"/>
</dbReference>
<feature type="domain" description="Peptidase S1" evidence="10">
    <location>
        <begin position="29"/>
        <end position="270"/>
    </location>
</feature>
<evidence type="ECO:0000256" key="2">
    <source>
        <dbReference type="ARBA" id="ARBA00022525"/>
    </source>
</evidence>
<dbReference type="InterPro" id="IPR020008">
    <property type="entry name" value="GlyGly_CTERM"/>
</dbReference>
<dbReference type="PANTHER" id="PTHR24264:SF65">
    <property type="entry name" value="SRCR DOMAIN-CONTAINING PROTEIN"/>
    <property type="match status" value="1"/>
</dbReference>
<keyword evidence="6 8" id="KW-0720">Serine protease</keyword>
<dbReference type="PANTHER" id="PTHR24264">
    <property type="entry name" value="TRYPSIN-RELATED"/>
    <property type="match status" value="1"/>
</dbReference>
<dbReference type="InterPro" id="IPR043504">
    <property type="entry name" value="Peptidase_S1_PA_chymotrypsin"/>
</dbReference>
<dbReference type="PROSITE" id="PS00134">
    <property type="entry name" value="TRYPSIN_HIS"/>
    <property type="match status" value="1"/>
</dbReference>
<evidence type="ECO:0000256" key="3">
    <source>
        <dbReference type="ARBA" id="ARBA00022670"/>
    </source>
</evidence>
<dbReference type="SMART" id="SM00020">
    <property type="entry name" value="Tryp_SPc"/>
    <property type="match status" value="1"/>
</dbReference>
<dbReference type="PROSITE" id="PS00135">
    <property type="entry name" value="TRYPSIN_SER"/>
    <property type="match status" value="1"/>
</dbReference>
<dbReference type="InterPro" id="IPR033116">
    <property type="entry name" value="TRYPSIN_SER"/>
</dbReference>
<feature type="chain" id="PRO_5024403476" evidence="9">
    <location>
        <begin position="24"/>
        <end position="538"/>
    </location>
</feature>
<dbReference type="InterPro" id="IPR001254">
    <property type="entry name" value="Trypsin_dom"/>
</dbReference>
<comment type="subcellular location">
    <subcellularLocation>
        <location evidence="1">Secreted</location>
    </subcellularLocation>
</comment>
<evidence type="ECO:0000256" key="4">
    <source>
        <dbReference type="ARBA" id="ARBA00022729"/>
    </source>
</evidence>
<evidence type="ECO:0000256" key="5">
    <source>
        <dbReference type="ARBA" id="ARBA00022801"/>
    </source>
</evidence>
<dbReference type="Gene3D" id="2.40.10.10">
    <property type="entry name" value="Trypsin-like serine proteases"/>
    <property type="match status" value="1"/>
</dbReference>
<dbReference type="InterPro" id="IPR018114">
    <property type="entry name" value="TRYPSIN_HIS"/>
</dbReference>
<dbReference type="GO" id="GO:0004252">
    <property type="term" value="F:serine-type endopeptidase activity"/>
    <property type="evidence" value="ECO:0007669"/>
    <property type="project" value="InterPro"/>
</dbReference>
<dbReference type="EMBL" id="VXDD01000001">
    <property type="protein sequence ID" value="KAB0303872.1"/>
    <property type="molecule type" value="Genomic_DNA"/>
</dbReference>
<dbReference type="AlphaFoldDB" id="A0A5N3SC14"/>
<dbReference type="FunFam" id="2.40.10.10:FF:000120">
    <property type="entry name" value="Putative serine protease"/>
    <property type="match status" value="1"/>
</dbReference>
<organism evidence="11 12">
    <name type="scientific">Vibrio fortis</name>
    <dbReference type="NCBI Taxonomy" id="212667"/>
    <lineage>
        <taxon>Bacteria</taxon>
        <taxon>Pseudomonadati</taxon>
        <taxon>Pseudomonadota</taxon>
        <taxon>Gammaproteobacteria</taxon>
        <taxon>Vibrionales</taxon>
        <taxon>Vibrionaceae</taxon>
        <taxon>Vibrio</taxon>
    </lineage>
</organism>
<dbReference type="SUPFAM" id="SSF50494">
    <property type="entry name" value="Trypsin-like serine proteases"/>
    <property type="match status" value="1"/>
</dbReference>
<name>A0A5N3SC14_9VIBR</name>
<keyword evidence="3 8" id="KW-0645">Protease</keyword>
<evidence type="ECO:0000256" key="9">
    <source>
        <dbReference type="SAM" id="SignalP"/>
    </source>
</evidence>
<proteinExistence type="predicted"/>
<dbReference type="Pfam" id="PF00089">
    <property type="entry name" value="Trypsin"/>
    <property type="match status" value="1"/>
</dbReference>
<dbReference type="InterPro" id="IPR009003">
    <property type="entry name" value="Peptidase_S1_PA"/>
</dbReference>
<protein>
    <submittedName>
        <fullName evidence="11">Serine protease</fullName>
    </submittedName>
</protein>
<dbReference type="InterPro" id="IPR001314">
    <property type="entry name" value="Peptidase_S1A"/>
</dbReference>
<dbReference type="Gene3D" id="2.60.40.10">
    <property type="entry name" value="Immunoglobulins"/>
    <property type="match status" value="1"/>
</dbReference>
<evidence type="ECO:0000256" key="1">
    <source>
        <dbReference type="ARBA" id="ARBA00004613"/>
    </source>
</evidence>
<dbReference type="CDD" id="cd00190">
    <property type="entry name" value="Tryp_SPc"/>
    <property type="match status" value="1"/>
</dbReference>
<gene>
    <name evidence="11" type="ORF">F2Z80_07955</name>
</gene>
<evidence type="ECO:0000313" key="11">
    <source>
        <dbReference type="EMBL" id="KAB0303872.1"/>
    </source>
</evidence>
<feature type="signal peptide" evidence="9">
    <location>
        <begin position="1"/>
        <end position="23"/>
    </location>
</feature>
<reference evidence="11 12" key="1">
    <citation type="submission" date="2019-09" db="EMBL/GenBank/DDBJ databases">
        <title>Vibrio Fortis S7-72.</title>
        <authorList>
            <person name="Das S.K."/>
        </authorList>
    </citation>
    <scope>NUCLEOTIDE SEQUENCE [LARGE SCALE GENOMIC DNA]</scope>
    <source>
        <strain evidence="11 12">S7-72</strain>
    </source>
</reference>
<evidence type="ECO:0000256" key="6">
    <source>
        <dbReference type="ARBA" id="ARBA00022825"/>
    </source>
</evidence>
<dbReference type="NCBIfam" id="TIGR03501">
    <property type="entry name" value="GlyGly_CTERM"/>
    <property type="match status" value="1"/>
</dbReference>
<keyword evidence="4 9" id="KW-0732">Signal</keyword>
<keyword evidence="5 8" id="KW-0378">Hydrolase</keyword>
<dbReference type="GO" id="GO:0006508">
    <property type="term" value="P:proteolysis"/>
    <property type="evidence" value="ECO:0007669"/>
    <property type="project" value="UniProtKB-KW"/>
</dbReference>
<accession>A0A5N3SC14</accession>
<evidence type="ECO:0000313" key="12">
    <source>
        <dbReference type="Proteomes" id="UP000326687"/>
    </source>
</evidence>
<evidence type="ECO:0000256" key="7">
    <source>
        <dbReference type="ARBA" id="ARBA00023157"/>
    </source>
</evidence>
<dbReference type="PRINTS" id="PR00722">
    <property type="entry name" value="CHYMOTRYPSIN"/>
</dbReference>
<dbReference type="InterPro" id="IPR013783">
    <property type="entry name" value="Ig-like_fold"/>
</dbReference>
<evidence type="ECO:0000259" key="10">
    <source>
        <dbReference type="PROSITE" id="PS50240"/>
    </source>
</evidence>
<evidence type="ECO:0000256" key="8">
    <source>
        <dbReference type="RuleBase" id="RU363034"/>
    </source>
</evidence>
<dbReference type="InterPro" id="IPR050127">
    <property type="entry name" value="Serine_Proteases_S1"/>
</dbReference>
<keyword evidence="2" id="KW-0964">Secreted</keyword>
<dbReference type="PROSITE" id="PS50240">
    <property type="entry name" value="TRYPSIN_DOM"/>
    <property type="match status" value="1"/>
</dbReference>
<dbReference type="GO" id="GO:0005615">
    <property type="term" value="C:extracellular space"/>
    <property type="evidence" value="ECO:0007669"/>
    <property type="project" value="TreeGrafter"/>
</dbReference>
<sequence>MKQAKLLSAVVGLACLSSTPAFADVSSRIINGEQASAKSWPFMTALVTKNLDAYKSQFCGASFIGSRYVLTAAHCVEDENAEDVEVVIGVSDLSSSDVNEHRYGVKNIYIHGQYGQVGMSNDIAIIELTVVPQEKAVSLADSNLRWNLNDGQNLTVMGWGDQDTSSNFANSSHLYQVDVPLVNQETCKDIDPSVNPNYANIGNDAFCAGFVNGGKDSCQGDSGGPIVVETNGSYEQLGVVSWGEGCAQANAYGVYANVGHFDSWIADTTRGLSYRSREHLRVRSVGQLSHTFKFDNFSDQVIAFSGVSPVKGSVITSNSCNDLAIGGSCEIQITKNLPTVGFYSFGIELNTDLPGSESLTNLVEVNVGNPVNQQIANLIDIPYDEVVSDRTWKVADNEIVSPTLFDTQAARLGINGIPQGSVTLDLNISTEEHYDRVVILTNGKVAYINSGILTTSVSVPMVRETGNTLEIIYAKDAFYSRGADEIRFSNLRHTKEIVGSNLSGNNVAKSGSGGSGGGSFGWHWLLMLVGVGLLRKRH</sequence>